<reference evidence="3" key="1">
    <citation type="journal article" date="2019" name="Int. J. Syst. Evol. Microbiol.">
        <title>The Global Catalogue of Microorganisms (GCM) 10K type strain sequencing project: providing services to taxonomists for standard genome sequencing and annotation.</title>
        <authorList>
            <consortium name="The Broad Institute Genomics Platform"/>
            <consortium name="The Broad Institute Genome Sequencing Center for Infectious Disease"/>
            <person name="Wu L."/>
            <person name="Ma J."/>
        </authorList>
    </citation>
    <scope>NUCLEOTIDE SEQUENCE [LARGE SCALE GENOMIC DNA]</scope>
    <source>
        <strain evidence="3">KCTC 42585</strain>
    </source>
</reference>
<gene>
    <name evidence="2" type="ORF">ACFSTG_11340</name>
</gene>
<sequence>MKRAFLIITFLLFSLAGFSQELATGEGFYIGTLEVRPSLSYLAPQIPEGNFTLTEVIFKKEVKREVNLVAMMERTRYEQESSYIELESPMPYLGKTEAGFIQITNQVRVHDRGSNYDIYTGKTKIPAYKEMRAGLFTGNYSPYTGRSYISPYSYSPFLR</sequence>
<dbReference type="EMBL" id="JBHULT010000010">
    <property type="protein sequence ID" value="MFD2518492.1"/>
    <property type="molecule type" value="Genomic_DNA"/>
</dbReference>
<name>A0ABW5IZN3_9FLAO</name>
<protein>
    <recommendedName>
        <fullName evidence="4">GLPGLI family protein</fullName>
    </recommendedName>
</protein>
<organism evidence="2 3">
    <name type="scientific">Salinimicrobium flavum</name>
    <dbReference type="NCBI Taxonomy" id="1737065"/>
    <lineage>
        <taxon>Bacteria</taxon>
        <taxon>Pseudomonadati</taxon>
        <taxon>Bacteroidota</taxon>
        <taxon>Flavobacteriia</taxon>
        <taxon>Flavobacteriales</taxon>
        <taxon>Flavobacteriaceae</taxon>
        <taxon>Salinimicrobium</taxon>
    </lineage>
</organism>
<evidence type="ECO:0000313" key="2">
    <source>
        <dbReference type="EMBL" id="MFD2518492.1"/>
    </source>
</evidence>
<comment type="caution">
    <text evidence="2">The sequence shown here is derived from an EMBL/GenBank/DDBJ whole genome shotgun (WGS) entry which is preliminary data.</text>
</comment>
<dbReference type="Proteomes" id="UP001597468">
    <property type="component" value="Unassembled WGS sequence"/>
</dbReference>
<feature type="signal peptide" evidence="1">
    <location>
        <begin position="1"/>
        <end position="23"/>
    </location>
</feature>
<keyword evidence="3" id="KW-1185">Reference proteome</keyword>
<accession>A0ABW5IZN3</accession>
<keyword evidence="1" id="KW-0732">Signal</keyword>
<evidence type="ECO:0000313" key="3">
    <source>
        <dbReference type="Proteomes" id="UP001597468"/>
    </source>
</evidence>
<proteinExistence type="predicted"/>
<evidence type="ECO:0008006" key="4">
    <source>
        <dbReference type="Google" id="ProtNLM"/>
    </source>
</evidence>
<dbReference type="RefSeq" id="WP_380752713.1">
    <property type="nucleotide sequence ID" value="NZ_JBHULT010000010.1"/>
</dbReference>
<feature type="chain" id="PRO_5047069962" description="GLPGLI family protein" evidence="1">
    <location>
        <begin position="24"/>
        <end position="159"/>
    </location>
</feature>
<evidence type="ECO:0000256" key="1">
    <source>
        <dbReference type="SAM" id="SignalP"/>
    </source>
</evidence>